<dbReference type="AlphaFoldDB" id="A0A066UPD5"/>
<comment type="caution">
    <text evidence="2">The sequence shown here is derived from an EMBL/GenBank/DDBJ whole genome shotgun (WGS) entry which is preliminary data.</text>
</comment>
<evidence type="ECO:0000313" key="3">
    <source>
        <dbReference type="Proteomes" id="UP000027219"/>
    </source>
</evidence>
<evidence type="ECO:0000313" key="2">
    <source>
        <dbReference type="EMBL" id="KDN27717.1"/>
    </source>
</evidence>
<feature type="region of interest" description="Disordered" evidence="1">
    <location>
        <begin position="104"/>
        <end position="131"/>
    </location>
</feature>
<evidence type="ECO:0000256" key="1">
    <source>
        <dbReference type="SAM" id="MobiDB-lite"/>
    </source>
</evidence>
<dbReference type="Proteomes" id="UP000027219">
    <property type="component" value="Unassembled WGS sequence"/>
</dbReference>
<organism evidence="2 3">
    <name type="scientific">Vibrio fortis</name>
    <dbReference type="NCBI Taxonomy" id="212667"/>
    <lineage>
        <taxon>Bacteria</taxon>
        <taxon>Pseudomonadati</taxon>
        <taxon>Pseudomonadota</taxon>
        <taxon>Gammaproteobacteria</taxon>
        <taxon>Vibrionales</taxon>
        <taxon>Vibrionaceae</taxon>
        <taxon>Vibrio</taxon>
    </lineage>
</organism>
<feature type="region of interest" description="Disordered" evidence="1">
    <location>
        <begin position="44"/>
        <end position="70"/>
    </location>
</feature>
<dbReference type="OrthoDB" id="5864577at2"/>
<reference evidence="2 3" key="1">
    <citation type="submission" date="2014-02" db="EMBL/GenBank/DDBJ databases">
        <title>Vibrio fortis Dalian14 Genome Sequencing.</title>
        <authorList>
            <person name="Wang Y."/>
            <person name="Song L."/>
            <person name="Liu G."/>
            <person name="Ding J."/>
        </authorList>
    </citation>
    <scope>NUCLEOTIDE SEQUENCE [LARGE SCALE GENOMIC DNA]</scope>
    <source>
        <strain evidence="2 3">Dalian14</strain>
    </source>
</reference>
<dbReference type="EMBL" id="JFFR01000025">
    <property type="protein sequence ID" value="KDN27717.1"/>
    <property type="molecule type" value="Genomic_DNA"/>
</dbReference>
<dbReference type="RefSeq" id="WP_032551938.1">
    <property type="nucleotide sequence ID" value="NZ_JFFR01000025.1"/>
</dbReference>
<keyword evidence="3" id="KW-1185">Reference proteome</keyword>
<proteinExistence type="predicted"/>
<accession>A0A066UPD5</accession>
<gene>
    <name evidence="2" type="ORF">VFDL14_01675</name>
</gene>
<protein>
    <submittedName>
        <fullName evidence="2">Virion morphogenesis protein</fullName>
    </submittedName>
</protein>
<name>A0A066UPD5_9VIBR</name>
<sequence>MKPTISANKRDVLNMQEKLAMLALPPKKRVWILKTLGRWEKANTRKRIQQQKDIHGQALQPKKGKKRGKVMRRMAKGLTPYVRNANMLDLTWSNKLTARIAARHHVGQKQKMTKRQMQKRWGTPDYSAPCSKGQARKLRELGYTVPRKSGKGRKKPSLRLLMETVTHGQAGQIIRELSNQPNVTAWDIPLAERQILGSNEREVTRQLIKIFEQAKTRT</sequence>
<feature type="compositionally biased region" description="Basic residues" evidence="1">
    <location>
        <begin position="104"/>
        <end position="118"/>
    </location>
</feature>
<dbReference type="STRING" id="212667.VFDL14_01675"/>